<dbReference type="EMBL" id="CAFBPM010000003">
    <property type="protein sequence ID" value="CAB5014171.1"/>
    <property type="molecule type" value="Genomic_DNA"/>
</dbReference>
<dbReference type="InterPro" id="IPR035908">
    <property type="entry name" value="F0_ATP_A_sf"/>
</dbReference>
<dbReference type="InterPro" id="IPR045082">
    <property type="entry name" value="ATP_syn_F0_a_bact/chloroplast"/>
</dbReference>
<dbReference type="GO" id="GO:0005886">
    <property type="term" value="C:plasma membrane"/>
    <property type="evidence" value="ECO:0007669"/>
    <property type="project" value="TreeGrafter"/>
</dbReference>
<feature type="transmembrane region" description="Helical" evidence="11">
    <location>
        <begin position="87"/>
        <end position="107"/>
    </location>
</feature>
<sequence length="241" mass="26938">MTPEILATGEITVGEHISTGKIFGLQLDYDIIWTSLIAAAIVLGIGFYVRSKATKGIPGKWQLAYETLIEQIEDVTESSIGPQGKKFIPLAMTLFLFILICNWMSVLPNNGTEYFPVPTGDVNLPLAMALTVILWVHYESVKSRGWKGYFHHYATPYKALVPINIIEEITKPITLTFRLFGNIFSGGLMVVVMASLLPWYGSFFGIMIWKPFDMAIGLIQAFIFALLALLYFGMGMSRDEH</sequence>
<evidence type="ECO:0000313" key="14">
    <source>
        <dbReference type="EMBL" id="CAB5014171.1"/>
    </source>
</evidence>
<evidence type="ECO:0000256" key="9">
    <source>
        <dbReference type="ARBA" id="ARBA00023136"/>
    </source>
</evidence>
<keyword evidence="7 11" id="KW-1133">Transmembrane helix</keyword>
<evidence type="ECO:0000256" key="8">
    <source>
        <dbReference type="ARBA" id="ARBA00023065"/>
    </source>
</evidence>
<feature type="transmembrane region" description="Helical" evidence="11">
    <location>
        <begin position="179"/>
        <end position="200"/>
    </location>
</feature>
<evidence type="ECO:0000256" key="2">
    <source>
        <dbReference type="ARBA" id="ARBA00006810"/>
    </source>
</evidence>
<dbReference type="CDD" id="cd00310">
    <property type="entry name" value="ATP-synt_Fo_a_6"/>
    <property type="match status" value="1"/>
</dbReference>
<keyword evidence="5 11" id="KW-0812">Transmembrane</keyword>
<evidence type="ECO:0000256" key="10">
    <source>
        <dbReference type="ARBA" id="ARBA00023310"/>
    </source>
</evidence>
<evidence type="ECO:0000256" key="4">
    <source>
        <dbReference type="ARBA" id="ARBA00022547"/>
    </source>
</evidence>
<keyword evidence="8" id="KW-0406">Ion transport</keyword>
<dbReference type="EMBL" id="CAFBLT010000001">
    <property type="protein sequence ID" value="CAB4867183.1"/>
    <property type="molecule type" value="Genomic_DNA"/>
</dbReference>
<evidence type="ECO:0000313" key="13">
    <source>
        <dbReference type="EMBL" id="CAB4867183.1"/>
    </source>
</evidence>
<organism evidence="12">
    <name type="scientific">freshwater metagenome</name>
    <dbReference type="NCBI Taxonomy" id="449393"/>
    <lineage>
        <taxon>unclassified sequences</taxon>
        <taxon>metagenomes</taxon>
        <taxon>ecological metagenomes</taxon>
    </lineage>
</organism>
<keyword evidence="3" id="KW-0813">Transport</keyword>
<dbReference type="NCBIfam" id="TIGR01131">
    <property type="entry name" value="ATP_synt_6_or_A"/>
    <property type="match status" value="1"/>
</dbReference>
<comment type="similarity">
    <text evidence="2">Belongs to the ATPase A chain family.</text>
</comment>
<evidence type="ECO:0000256" key="6">
    <source>
        <dbReference type="ARBA" id="ARBA00022781"/>
    </source>
</evidence>
<gene>
    <name evidence="12" type="ORF">UFOPK3164_00339</name>
    <name evidence="13" type="ORF">UFOPK3427_00566</name>
    <name evidence="14" type="ORF">UFOPK4112_00491</name>
</gene>
<keyword evidence="4" id="KW-0138">CF(0)</keyword>
<dbReference type="InterPro" id="IPR000568">
    <property type="entry name" value="ATP_synth_F0_asu"/>
</dbReference>
<dbReference type="EMBL" id="CAFABE010000009">
    <property type="protein sequence ID" value="CAB4819870.1"/>
    <property type="molecule type" value="Genomic_DNA"/>
</dbReference>
<keyword evidence="9 11" id="KW-0472">Membrane</keyword>
<dbReference type="GO" id="GO:0042777">
    <property type="term" value="P:proton motive force-driven plasma membrane ATP synthesis"/>
    <property type="evidence" value="ECO:0007669"/>
    <property type="project" value="TreeGrafter"/>
</dbReference>
<evidence type="ECO:0000256" key="3">
    <source>
        <dbReference type="ARBA" id="ARBA00022448"/>
    </source>
</evidence>
<dbReference type="PROSITE" id="PS00449">
    <property type="entry name" value="ATPASE_A"/>
    <property type="match status" value="1"/>
</dbReference>
<comment type="subcellular location">
    <subcellularLocation>
        <location evidence="1">Membrane</location>
        <topology evidence="1">Multi-pass membrane protein</topology>
    </subcellularLocation>
</comment>
<dbReference type="AlphaFoldDB" id="A0A6J6ZDQ4"/>
<evidence type="ECO:0000256" key="1">
    <source>
        <dbReference type="ARBA" id="ARBA00004141"/>
    </source>
</evidence>
<evidence type="ECO:0000313" key="12">
    <source>
        <dbReference type="EMBL" id="CAB4819870.1"/>
    </source>
</evidence>
<dbReference type="PANTHER" id="PTHR42823">
    <property type="entry name" value="ATP SYNTHASE SUBUNIT A, CHLOROPLASTIC"/>
    <property type="match status" value="1"/>
</dbReference>
<feature type="transmembrane region" description="Helical" evidence="11">
    <location>
        <begin position="122"/>
        <end position="138"/>
    </location>
</feature>
<dbReference type="InterPro" id="IPR023011">
    <property type="entry name" value="ATP_synth_F0_asu_AS"/>
</dbReference>
<feature type="transmembrane region" description="Helical" evidence="11">
    <location>
        <begin position="31"/>
        <end position="49"/>
    </location>
</feature>
<dbReference type="GO" id="GO:0046933">
    <property type="term" value="F:proton-transporting ATP synthase activity, rotational mechanism"/>
    <property type="evidence" value="ECO:0007669"/>
    <property type="project" value="TreeGrafter"/>
</dbReference>
<keyword evidence="6" id="KW-0375">Hydrogen ion transport</keyword>
<keyword evidence="10" id="KW-0066">ATP synthesis</keyword>
<dbReference type="GO" id="GO:0045259">
    <property type="term" value="C:proton-transporting ATP synthase complex"/>
    <property type="evidence" value="ECO:0007669"/>
    <property type="project" value="UniProtKB-KW"/>
</dbReference>
<feature type="transmembrane region" description="Helical" evidence="11">
    <location>
        <begin position="212"/>
        <end position="232"/>
    </location>
</feature>
<dbReference type="HAMAP" id="MF_01393">
    <property type="entry name" value="ATP_synth_a_bact"/>
    <property type="match status" value="1"/>
</dbReference>
<name>A0A6J6ZDQ4_9ZZZZ</name>
<dbReference type="PANTHER" id="PTHR42823:SF3">
    <property type="entry name" value="ATP SYNTHASE SUBUNIT A, CHLOROPLASTIC"/>
    <property type="match status" value="1"/>
</dbReference>
<protein>
    <submittedName>
        <fullName evidence="12">Unannotated protein</fullName>
    </submittedName>
</protein>
<dbReference type="Pfam" id="PF00119">
    <property type="entry name" value="ATP-synt_A"/>
    <property type="match status" value="1"/>
</dbReference>
<dbReference type="Gene3D" id="1.20.120.220">
    <property type="entry name" value="ATP synthase, F0 complex, subunit A"/>
    <property type="match status" value="1"/>
</dbReference>
<evidence type="ECO:0000256" key="11">
    <source>
        <dbReference type="SAM" id="Phobius"/>
    </source>
</evidence>
<reference evidence="12" key="1">
    <citation type="submission" date="2020-05" db="EMBL/GenBank/DDBJ databases">
        <authorList>
            <person name="Chiriac C."/>
            <person name="Salcher M."/>
            <person name="Ghai R."/>
            <person name="Kavagutti S V."/>
        </authorList>
    </citation>
    <scope>NUCLEOTIDE SEQUENCE</scope>
</reference>
<evidence type="ECO:0000256" key="5">
    <source>
        <dbReference type="ARBA" id="ARBA00022692"/>
    </source>
</evidence>
<accession>A0A6J6ZDQ4</accession>
<evidence type="ECO:0000256" key="7">
    <source>
        <dbReference type="ARBA" id="ARBA00022989"/>
    </source>
</evidence>
<dbReference type="PRINTS" id="PR00123">
    <property type="entry name" value="ATPASEA"/>
</dbReference>
<dbReference type="SUPFAM" id="SSF81336">
    <property type="entry name" value="F1F0 ATP synthase subunit A"/>
    <property type="match status" value="1"/>
</dbReference>
<proteinExistence type="inferred from homology"/>